<sequence length="214" mass="23736">MKIFSLIAAASAAKTCKWKTYCTDISATTTVTNSWTCKDCFNVRVQADLNHVADGNWFSNKDSVYVAFDDEVNFIKAAGPVDDVTYWGENDGAHIYQIDFIANHEFGDRRIDSNIEFKRPGLLNIHAWTNICPCGAGPTDVDPCVTEDAPLDDYPSKSCRSKRKGKKLVCAARCNAAGTEKAKPNTVTSCYRESNKPKNVIGEWKFRKNRAGSC</sequence>
<evidence type="ECO:0000313" key="2">
    <source>
        <dbReference type="Proteomes" id="UP001158576"/>
    </source>
</evidence>
<keyword evidence="2" id="KW-1185">Reference proteome</keyword>
<organism evidence="1 2">
    <name type="scientific">Oikopleura dioica</name>
    <name type="common">Tunicate</name>
    <dbReference type="NCBI Taxonomy" id="34765"/>
    <lineage>
        <taxon>Eukaryota</taxon>
        <taxon>Metazoa</taxon>
        <taxon>Chordata</taxon>
        <taxon>Tunicata</taxon>
        <taxon>Appendicularia</taxon>
        <taxon>Copelata</taxon>
        <taxon>Oikopleuridae</taxon>
        <taxon>Oikopleura</taxon>
    </lineage>
</organism>
<dbReference type="EMBL" id="OU015568">
    <property type="protein sequence ID" value="CAG5081680.1"/>
    <property type="molecule type" value="Genomic_DNA"/>
</dbReference>
<reference evidence="1 2" key="1">
    <citation type="submission" date="2021-04" db="EMBL/GenBank/DDBJ databases">
        <authorList>
            <person name="Bliznina A."/>
        </authorList>
    </citation>
    <scope>NUCLEOTIDE SEQUENCE [LARGE SCALE GENOMIC DNA]</scope>
</reference>
<dbReference type="Proteomes" id="UP001158576">
    <property type="component" value="Chromosome PAR"/>
</dbReference>
<proteinExistence type="predicted"/>
<evidence type="ECO:0000313" key="1">
    <source>
        <dbReference type="EMBL" id="CAG5081680.1"/>
    </source>
</evidence>
<gene>
    <name evidence="1" type="ORF">OKIOD_LOCUS1496</name>
</gene>
<accession>A0ABN7RR00</accession>
<protein>
    <submittedName>
        <fullName evidence="1">Oidioi.mRNA.OKI2018_I69.PAR.g9938.t1.cds</fullName>
    </submittedName>
</protein>
<name>A0ABN7RR00_OIKDI</name>